<name>A0A317PQA9_9HYPH</name>
<sequence>MTNLTQNFASDDDTLGGRITHARDLTGMETAEVASHIGVTEETLAEWENDRSEPRSNKLMTLAGVMGVSPAWLISGNGEAPRPQGLQTALDEMTGELARLRELNTQALAGIELLETRLATVAAAVK</sequence>
<dbReference type="PROSITE" id="PS50943">
    <property type="entry name" value="HTH_CROC1"/>
    <property type="match status" value="1"/>
</dbReference>
<dbReference type="InterPro" id="IPR010982">
    <property type="entry name" value="Lambda_DNA-bd_dom_sf"/>
</dbReference>
<reference evidence="2 3" key="1">
    <citation type="submission" date="2018-05" db="EMBL/GenBank/DDBJ databases">
        <title>Genomic Encyclopedia of Type Strains, Phase IV (KMG-IV): sequencing the most valuable type-strain genomes for metagenomic binning, comparative biology and taxonomic classification.</title>
        <authorList>
            <person name="Goeker M."/>
        </authorList>
    </citation>
    <scope>NUCLEOTIDE SEQUENCE [LARGE SCALE GENOMIC DNA]</scope>
    <source>
        <strain evidence="2 3">DSM 16791</strain>
    </source>
</reference>
<evidence type="ECO:0000259" key="1">
    <source>
        <dbReference type="PROSITE" id="PS50943"/>
    </source>
</evidence>
<keyword evidence="3" id="KW-1185">Reference proteome</keyword>
<dbReference type="SMART" id="SM00530">
    <property type="entry name" value="HTH_XRE"/>
    <property type="match status" value="1"/>
</dbReference>
<accession>A0A317PQA9</accession>
<evidence type="ECO:0000313" key="3">
    <source>
        <dbReference type="Proteomes" id="UP000246352"/>
    </source>
</evidence>
<dbReference type="GO" id="GO:0003677">
    <property type="term" value="F:DNA binding"/>
    <property type="evidence" value="ECO:0007669"/>
    <property type="project" value="InterPro"/>
</dbReference>
<comment type="caution">
    <text evidence="2">The sequence shown here is derived from an EMBL/GenBank/DDBJ whole genome shotgun (WGS) entry which is preliminary data.</text>
</comment>
<dbReference type="Pfam" id="PF01381">
    <property type="entry name" value="HTH_3"/>
    <property type="match status" value="1"/>
</dbReference>
<evidence type="ECO:0000313" key="2">
    <source>
        <dbReference type="EMBL" id="PWW03643.1"/>
    </source>
</evidence>
<dbReference type="AlphaFoldDB" id="A0A317PQA9"/>
<dbReference type="Gene3D" id="1.10.260.40">
    <property type="entry name" value="lambda repressor-like DNA-binding domains"/>
    <property type="match status" value="1"/>
</dbReference>
<dbReference type="EMBL" id="QGTR01000001">
    <property type="protein sequence ID" value="PWW03643.1"/>
    <property type="molecule type" value="Genomic_DNA"/>
</dbReference>
<organism evidence="2 3">
    <name type="scientific">Hoeflea marina</name>
    <dbReference type="NCBI Taxonomy" id="274592"/>
    <lineage>
        <taxon>Bacteria</taxon>
        <taxon>Pseudomonadati</taxon>
        <taxon>Pseudomonadota</taxon>
        <taxon>Alphaproteobacteria</taxon>
        <taxon>Hyphomicrobiales</taxon>
        <taxon>Rhizobiaceae</taxon>
        <taxon>Hoeflea</taxon>
    </lineage>
</organism>
<protein>
    <submittedName>
        <fullName evidence="2">Transcriptional regulator with XRE-family HTH domain</fullName>
    </submittedName>
</protein>
<proteinExistence type="predicted"/>
<feature type="domain" description="HTH cro/C1-type" evidence="1">
    <location>
        <begin position="31"/>
        <end position="73"/>
    </location>
</feature>
<dbReference type="RefSeq" id="WP_110031067.1">
    <property type="nucleotide sequence ID" value="NZ_QGTR01000001.1"/>
</dbReference>
<dbReference type="OrthoDB" id="5659783at2"/>
<dbReference type="InterPro" id="IPR001387">
    <property type="entry name" value="Cro/C1-type_HTH"/>
</dbReference>
<dbReference type="CDD" id="cd00093">
    <property type="entry name" value="HTH_XRE"/>
    <property type="match status" value="1"/>
</dbReference>
<dbReference type="Proteomes" id="UP000246352">
    <property type="component" value="Unassembled WGS sequence"/>
</dbReference>
<gene>
    <name evidence="2" type="ORF">DFR52_101328</name>
</gene>
<dbReference type="SUPFAM" id="SSF47413">
    <property type="entry name" value="lambda repressor-like DNA-binding domains"/>
    <property type="match status" value="1"/>
</dbReference>